<dbReference type="EMBL" id="JAVRRT010000023">
    <property type="protein sequence ID" value="KAK5163816.1"/>
    <property type="molecule type" value="Genomic_DNA"/>
</dbReference>
<dbReference type="Proteomes" id="UP001337655">
    <property type="component" value="Unassembled WGS sequence"/>
</dbReference>
<keyword evidence="4" id="KW-1185">Reference proteome</keyword>
<dbReference type="PANTHER" id="PTHR43677">
    <property type="entry name" value="SHORT-CHAIN DEHYDROGENASE/REDUCTASE"/>
    <property type="match status" value="1"/>
</dbReference>
<sequence>MKAIQVKEYVGVSNIPMIDWTIHRRDKYTDNHPQGPLELNVTTLAAPQPTPDQYTLDVHATSTNFFDLLQIAGKYQYQPPLPWTAGHEFAGIITAVPTSPPNGKAKFRVGDRVFGAAQGGYAQQVVTTEASLRPVPEANSLFEAAGFFTTMPTSYAALVTRAQIKAGEWVLVHAAAGGVGLAAVQIAKAFGAKVIATAGTQHKLDVAKAFGADHGINYRDADWPDQVRKLTPNSKGVDIVYDPVGLIDKSMKCIGWCGRLVVIGFVGGTIESIRTNKILLKNISVMGLHWGAYSKNEPEEIERVWEGLFELFKSKKIQGTNYTDKEYVGLESVPEALRALGARETWGKVVVKVPQGGGTQSSTHQTLQDSKEHVSTVDSEPTDSDKQTRAAPAPLLVLPSTTYTPPSHRRSQSHPVEQLLQPTTYTPPTRKRRSAPAPTNPNKVIYFTPLATKGSKLALSEPFDPLPSPAASPTPTKESFNRAEVARKRPCRRDSFRKAREGIVRLGQGHLEKLARAFVEAPVVKEGLYRPLSGGAEAREGTGEAEQQQQQMRVRLRGIALTDSQRQGAPVVFATERYRDSPNVLNVGGESFLNQPYGIGYPYDCCVHVERSGHGAEEKCKVLACIIDPVVDRWTGNKIYDLVAEVDITEAVISVVLAEIAQQAGMSDVKIEAGGPEEVKSVVSNDSINAIDWCALADDLQSEYELDALVETASSLFSLLDATNCTSQTLALLADLERLKRKHQDFVVVSTKPHPTNPQAAPARAGVPWISEHFETKLHSELPEEDRRAFRAKVVVIVAQRAAERKPFSTAVALAGKDVKVFCAPLEAVDRWAGDAWVCFVGEAV</sequence>
<evidence type="ECO:0000313" key="3">
    <source>
        <dbReference type="EMBL" id="KAK5163816.1"/>
    </source>
</evidence>
<evidence type="ECO:0000259" key="2">
    <source>
        <dbReference type="SMART" id="SM00829"/>
    </source>
</evidence>
<dbReference type="InterPro" id="IPR020843">
    <property type="entry name" value="ER"/>
</dbReference>
<dbReference type="InterPro" id="IPR036291">
    <property type="entry name" value="NAD(P)-bd_dom_sf"/>
</dbReference>
<dbReference type="Pfam" id="PF08240">
    <property type="entry name" value="ADH_N"/>
    <property type="match status" value="1"/>
</dbReference>
<dbReference type="Gene3D" id="3.90.180.10">
    <property type="entry name" value="Medium-chain alcohol dehydrogenases, catalytic domain"/>
    <property type="match status" value="1"/>
</dbReference>
<dbReference type="InterPro" id="IPR002364">
    <property type="entry name" value="Quin_OxRdtase/zeta-crystal_CS"/>
</dbReference>
<protein>
    <recommendedName>
        <fullName evidence="2">Enoyl reductase (ER) domain-containing protein</fullName>
    </recommendedName>
</protein>
<dbReference type="InterPro" id="IPR051397">
    <property type="entry name" value="Zn-ADH-like_protein"/>
</dbReference>
<dbReference type="RefSeq" id="XP_064654218.1">
    <property type="nucleotide sequence ID" value="XM_064807709.1"/>
</dbReference>
<dbReference type="SUPFAM" id="SSF51735">
    <property type="entry name" value="NAD(P)-binding Rossmann-fold domains"/>
    <property type="match status" value="1"/>
</dbReference>
<proteinExistence type="predicted"/>
<organism evidence="3 4">
    <name type="scientific">Saxophila tyrrhenica</name>
    <dbReference type="NCBI Taxonomy" id="1690608"/>
    <lineage>
        <taxon>Eukaryota</taxon>
        <taxon>Fungi</taxon>
        <taxon>Dikarya</taxon>
        <taxon>Ascomycota</taxon>
        <taxon>Pezizomycotina</taxon>
        <taxon>Dothideomycetes</taxon>
        <taxon>Dothideomycetidae</taxon>
        <taxon>Mycosphaerellales</taxon>
        <taxon>Extremaceae</taxon>
        <taxon>Saxophila</taxon>
    </lineage>
</organism>
<name>A0AAV9NY46_9PEZI</name>
<dbReference type="GO" id="GO:0005739">
    <property type="term" value="C:mitochondrion"/>
    <property type="evidence" value="ECO:0007669"/>
    <property type="project" value="TreeGrafter"/>
</dbReference>
<dbReference type="GO" id="GO:0008270">
    <property type="term" value="F:zinc ion binding"/>
    <property type="evidence" value="ECO:0007669"/>
    <property type="project" value="InterPro"/>
</dbReference>
<dbReference type="InterPro" id="IPR011032">
    <property type="entry name" value="GroES-like_sf"/>
</dbReference>
<dbReference type="SUPFAM" id="SSF50129">
    <property type="entry name" value="GroES-like"/>
    <property type="match status" value="1"/>
</dbReference>
<evidence type="ECO:0000256" key="1">
    <source>
        <dbReference type="SAM" id="MobiDB-lite"/>
    </source>
</evidence>
<dbReference type="GeneID" id="89931817"/>
<reference evidence="3 4" key="1">
    <citation type="submission" date="2023-08" db="EMBL/GenBank/DDBJ databases">
        <title>Black Yeasts Isolated from many extreme environments.</title>
        <authorList>
            <person name="Coleine C."/>
            <person name="Stajich J.E."/>
            <person name="Selbmann L."/>
        </authorList>
    </citation>
    <scope>NUCLEOTIDE SEQUENCE [LARGE SCALE GENOMIC DNA]</scope>
    <source>
        <strain evidence="3 4">CCFEE 5935</strain>
    </source>
</reference>
<dbReference type="SMART" id="SM00829">
    <property type="entry name" value="PKS_ER"/>
    <property type="match status" value="1"/>
</dbReference>
<feature type="domain" description="Enoyl reductase (ER)" evidence="2">
    <location>
        <begin position="35"/>
        <end position="351"/>
    </location>
</feature>
<gene>
    <name evidence="3" type="ORF">LTR77_010490</name>
</gene>
<feature type="region of interest" description="Disordered" evidence="1">
    <location>
        <begin position="466"/>
        <end position="486"/>
    </location>
</feature>
<dbReference type="InterPro" id="IPR013154">
    <property type="entry name" value="ADH-like_N"/>
</dbReference>
<dbReference type="Gene3D" id="3.40.50.720">
    <property type="entry name" value="NAD(P)-binding Rossmann-like Domain"/>
    <property type="match status" value="1"/>
</dbReference>
<dbReference type="PANTHER" id="PTHR43677:SF4">
    <property type="entry name" value="QUINONE OXIDOREDUCTASE-LIKE PROTEIN 2"/>
    <property type="match status" value="1"/>
</dbReference>
<dbReference type="CDD" id="cd08241">
    <property type="entry name" value="QOR1"/>
    <property type="match status" value="1"/>
</dbReference>
<dbReference type="InterPro" id="IPR013149">
    <property type="entry name" value="ADH-like_C"/>
</dbReference>
<feature type="region of interest" description="Disordered" evidence="1">
    <location>
        <begin position="353"/>
        <end position="444"/>
    </location>
</feature>
<dbReference type="Pfam" id="PF00107">
    <property type="entry name" value="ADH_zinc_N"/>
    <property type="match status" value="1"/>
</dbReference>
<dbReference type="AlphaFoldDB" id="A0AAV9NY46"/>
<dbReference type="GO" id="GO:0016491">
    <property type="term" value="F:oxidoreductase activity"/>
    <property type="evidence" value="ECO:0007669"/>
    <property type="project" value="InterPro"/>
</dbReference>
<comment type="caution">
    <text evidence="3">The sequence shown here is derived from an EMBL/GenBank/DDBJ whole genome shotgun (WGS) entry which is preliminary data.</text>
</comment>
<dbReference type="PROSITE" id="PS01162">
    <property type="entry name" value="QOR_ZETA_CRYSTAL"/>
    <property type="match status" value="1"/>
</dbReference>
<accession>A0AAV9NY46</accession>
<evidence type="ECO:0000313" key="4">
    <source>
        <dbReference type="Proteomes" id="UP001337655"/>
    </source>
</evidence>